<dbReference type="InterPro" id="IPR053147">
    <property type="entry name" value="Hsp_HslJ-like"/>
</dbReference>
<evidence type="ECO:0000256" key="1">
    <source>
        <dbReference type="SAM" id="SignalP"/>
    </source>
</evidence>
<organism evidence="3 4">
    <name type="scientific">Shewanella algidipiscicola</name>
    <dbReference type="NCBI Taxonomy" id="614070"/>
    <lineage>
        <taxon>Bacteria</taxon>
        <taxon>Pseudomonadati</taxon>
        <taxon>Pseudomonadota</taxon>
        <taxon>Gammaproteobacteria</taxon>
        <taxon>Alteromonadales</taxon>
        <taxon>Shewanellaceae</taxon>
        <taxon>Shewanella</taxon>
    </lineage>
</organism>
<dbReference type="EMBL" id="BPFB01000022">
    <property type="protein sequence ID" value="GIU47336.1"/>
    <property type="molecule type" value="Genomic_DNA"/>
</dbReference>
<dbReference type="Proteomes" id="UP000761574">
    <property type="component" value="Unassembled WGS sequence"/>
</dbReference>
<feature type="domain" description="DUF306" evidence="2">
    <location>
        <begin position="36"/>
        <end position="138"/>
    </location>
</feature>
<proteinExistence type="predicted"/>
<reference evidence="3 4" key="1">
    <citation type="submission" date="2021-05" db="EMBL/GenBank/DDBJ databases">
        <title>Molecular characterization for Shewanella algae harboring chromosomal blaOXA-55-like strains isolated from clinical and environment sample.</title>
        <authorList>
            <person name="Ohama Y."/>
            <person name="Aoki K."/>
            <person name="Harada S."/>
            <person name="Moriya K."/>
            <person name="Ishii Y."/>
            <person name="Tateda K."/>
        </authorList>
    </citation>
    <scope>NUCLEOTIDE SEQUENCE [LARGE SCALE GENOMIC DNA]</scope>
    <source>
        <strain evidence="3 4">LMG 23746</strain>
    </source>
</reference>
<gene>
    <name evidence="3" type="ORF">TUM4630_21020</name>
</gene>
<dbReference type="Pfam" id="PF03724">
    <property type="entry name" value="META"/>
    <property type="match status" value="1"/>
</dbReference>
<comment type="caution">
    <text evidence="3">The sequence shown here is derived from an EMBL/GenBank/DDBJ whole genome shotgun (WGS) entry which is preliminary data.</text>
</comment>
<dbReference type="InterPro" id="IPR005184">
    <property type="entry name" value="DUF306_Meta_HslJ"/>
</dbReference>
<protein>
    <submittedName>
        <fullName evidence="3">Heat-shock protein HslJ</fullName>
    </submittedName>
</protein>
<keyword evidence="1" id="KW-0732">Signal</keyword>
<feature type="signal peptide" evidence="1">
    <location>
        <begin position="1"/>
        <end position="27"/>
    </location>
</feature>
<evidence type="ECO:0000259" key="2">
    <source>
        <dbReference type="Pfam" id="PF03724"/>
    </source>
</evidence>
<name>A0ABQ4PJU8_9GAMM</name>
<accession>A0ABQ4PJU8</accession>
<dbReference type="PROSITE" id="PS51257">
    <property type="entry name" value="PROKAR_LIPOPROTEIN"/>
    <property type="match status" value="1"/>
</dbReference>
<sequence length="141" mass="14938">MDSIMSKKILFIASALLGLSACQTSTSVDTPTIAIEGTWHIEAAQGQSVIDYSPAQLIFAADGTLSGNNSCNQFFGQYKLEGTQLTLSPAGSTMKACIEALMSQEQRVMQAMSKITTAESANGKLLLKDAEGEAQLVLSKQ</sequence>
<evidence type="ECO:0000313" key="3">
    <source>
        <dbReference type="EMBL" id="GIU47336.1"/>
    </source>
</evidence>
<dbReference type="PANTHER" id="PTHR35535">
    <property type="entry name" value="HEAT SHOCK PROTEIN HSLJ"/>
    <property type="match status" value="1"/>
</dbReference>
<feature type="chain" id="PRO_5046338541" evidence="1">
    <location>
        <begin position="28"/>
        <end position="141"/>
    </location>
</feature>
<dbReference type="InterPro" id="IPR038670">
    <property type="entry name" value="HslJ-like_sf"/>
</dbReference>
<dbReference type="PANTHER" id="PTHR35535:SF1">
    <property type="entry name" value="HEAT SHOCK PROTEIN HSLJ"/>
    <property type="match status" value="1"/>
</dbReference>
<dbReference type="Gene3D" id="2.40.128.270">
    <property type="match status" value="1"/>
</dbReference>
<evidence type="ECO:0000313" key="4">
    <source>
        <dbReference type="Proteomes" id="UP000761574"/>
    </source>
</evidence>
<keyword evidence="4" id="KW-1185">Reference proteome</keyword>